<feature type="transmembrane region" description="Helical" evidence="2">
    <location>
        <begin position="359"/>
        <end position="377"/>
    </location>
</feature>
<dbReference type="GO" id="GO:0005789">
    <property type="term" value="C:endoplasmic reticulum membrane"/>
    <property type="evidence" value="ECO:0007669"/>
    <property type="project" value="TreeGrafter"/>
</dbReference>
<evidence type="ECO:0000313" key="5">
    <source>
        <dbReference type="Proteomes" id="UP000789375"/>
    </source>
</evidence>
<dbReference type="Gene3D" id="1.10.472.80">
    <property type="entry name" value="Ypt/Rab-GAP domain of gyp1p, domain 3"/>
    <property type="match status" value="1"/>
</dbReference>
<dbReference type="InterPro" id="IPR035969">
    <property type="entry name" value="Rab-GAP_TBC_sf"/>
</dbReference>
<evidence type="ECO:0000256" key="1">
    <source>
        <dbReference type="ARBA" id="ARBA00022468"/>
    </source>
</evidence>
<dbReference type="GO" id="GO:0006888">
    <property type="term" value="P:endoplasmic reticulum to Golgi vesicle-mediated transport"/>
    <property type="evidence" value="ECO:0007669"/>
    <property type="project" value="TreeGrafter"/>
</dbReference>
<dbReference type="Proteomes" id="UP000789375">
    <property type="component" value="Unassembled WGS sequence"/>
</dbReference>
<feature type="domain" description="Rab-GAP TBC" evidence="3">
    <location>
        <begin position="54"/>
        <end position="235"/>
    </location>
</feature>
<dbReference type="SUPFAM" id="SSF47923">
    <property type="entry name" value="Ypt/Rab-GAP domain of gyp1p"/>
    <property type="match status" value="2"/>
</dbReference>
<evidence type="ECO:0000259" key="3">
    <source>
        <dbReference type="PROSITE" id="PS50086"/>
    </source>
</evidence>
<dbReference type="PANTHER" id="PTHR20913:SF7">
    <property type="entry name" value="RE60063P"/>
    <property type="match status" value="1"/>
</dbReference>
<proteinExistence type="predicted"/>
<comment type="caution">
    <text evidence="4">The sequence shown here is derived from an EMBL/GenBank/DDBJ whole genome shotgun (WGS) entry which is preliminary data.</text>
</comment>
<keyword evidence="2" id="KW-0812">Transmembrane</keyword>
<dbReference type="EMBL" id="CAJVPP010006169">
    <property type="protein sequence ID" value="CAG8674809.1"/>
    <property type="molecule type" value="Genomic_DNA"/>
</dbReference>
<dbReference type="PROSITE" id="PS50086">
    <property type="entry name" value="TBC_RABGAP"/>
    <property type="match status" value="1"/>
</dbReference>
<keyword evidence="5" id="KW-1185">Reference proteome</keyword>
<dbReference type="Gene3D" id="1.10.8.1310">
    <property type="match status" value="1"/>
</dbReference>
<keyword evidence="1" id="KW-0343">GTPase activation</keyword>
<dbReference type="SMART" id="SM00164">
    <property type="entry name" value="TBC"/>
    <property type="match status" value="1"/>
</dbReference>
<name>A0A9N9EH52_FUNMO</name>
<reference evidence="4" key="1">
    <citation type="submission" date="2021-06" db="EMBL/GenBank/DDBJ databases">
        <authorList>
            <person name="Kallberg Y."/>
            <person name="Tangrot J."/>
            <person name="Rosling A."/>
        </authorList>
    </citation>
    <scope>NUCLEOTIDE SEQUENCE</scope>
    <source>
        <strain evidence="4">87-6 pot B 2015</strain>
    </source>
</reference>
<evidence type="ECO:0000313" key="4">
    <source>
        <dbReference type="EMBL" id="CAG8674809.1"/>
    </source>
</evidence>
<dbReference type="FunFam" id="1.10.8.1310:FF:000001">
    <property type="entry name" value="TBC1 domain family, member 20"/>
    <property type="match status" value="1"/>
</dbReference>
<dbReference type="AlphaFoldDB" id="A0A9N9EH52"/>
<keyword evidence="2" id="KW-0472">Membrane</keyword>
<evidence type="ECO:0000256" key="2">
    <source>
        <dbReference type="SAM" id="Phobius"/>
    </source>
</evidence>
<dbReference type="InterPro" id="IPR045913">
    <property type="entry name" value="TBC20/Gyp8-like"/>
</dbReference>
<organism evidence="4 5">
    <name type="scientific">Funneliformis mosseae</name>
    <name type="common">Endomycorrhizal fungus</name>
    <name type="synonym">Glomus mosseae</name>
    <dbReference type="NCBI Taxonomy" id="27381"/>
    <lineage>
        <taxon>Eukaryota</taxon>
        <taxon>Fungi</taxon>
        <taxon>Fungi incertae sedis</taxon>
        <taxon>Mucoromycota</taxon>
        <taxon>Glomeromycotina</taxon>
        <taxon>Glomeromycetes</taxon>
        <taxon>Glomerales</taxon>
        <taxon>Glomeraceae</taxon>
        <taxon>Funneliformis</taxon>
    </lineage>
</organism>
<sequence>MSKRSRTNLRKRNVSLKKKPTLDWQERRRRQISDALSKKDISQLRRLATSGHGLINDGLRRLCWPLLLHFEHYELHYKVNLQEVHNDERQVLLDVERSFVYFPKGLNHVQRKQKQSELNDVIVGVLRRHPKLSYYQGFHDICSCLLLVLGKKDAIKAGENIAITDAMLDSLDPILKQLNLLNTLIRLEDLEIANFLEESNILPYFCLSWVITWCSHDIHDYSKVIRLFDFFIASDPLITIYLSAMVIMNRRNELLTLERDNATIHTFLSKFPQHIDINELIQETIQLYRKHPPRKLQKASNEELDEKSCVNLYEKHWLELKADYSVVDEILSLPPSVRKPDKKLKKSNPFNKLNNKQTILTSVTVIAFILITSNWLMKNLPERNLLSFH</sequence>
<dbReference type="Pfam" id="PF00566">
    <property type="entry name" value="RabGAP-TBC"/>
    <property type="match status" value="1"/>
</dbReference>
<accession>A0A9N9EH52</accession>
<gene>
    <name evidence="4" type="ORF">FMOSSE_LOCUS12591</name>
</gene>
<dbReference type="PANTHER" id="PTHR20913">
    <property type="entry name" value="TBC1 DOMAIN FAMILY MEMBER 20/GTPASE"/>
    <property type="match status" value="1"/>
</dbReference>
<protein>
    <submittedName>
        <fullName evidence="4">11563_t:CDS:1</fullName>
    </submittedName>
</protein>
<dbReference type="InterPro" id="IPR000195">
    <property type="entry name" value="Rab-GAP-TBC_dom"/>
</dbReference>
<keyword evidence="2" id="KW-1133">Transmembrane helix</keyword>
<dbReference type="GO" id="GO:0005096">
    <property type="term" value="F:GTPase activator activity"/>
    <property type="evidence" value="ECO:0007669"/>
    <property type="project" value="UniProtKB-KW"/>
</dbReference>